<reference evidence="4" key="2">
    <citation type="submission" date="2022-10" db="EMBL/GenBank/DDBJ databases">
        <authorList>
            <consortium name="ENA_rothamsted_submissions"/>
            <consortium name="culmorum"/>
            <person name="King R."/>
        </authorList>
    </citation>
    <scope>NUCLEOTIDE SEQUENCE</scope>
</reference>
<dbReference type="OrthoDB" id="10257697at2759"/>
<evidence type="ECO:0000313" key="5">
    <source>
        <dbReference type="Proteomes" id="UP001153714"/>
    </source>
</evidence>
<dbReference type="InterPro" id="IPR001199">
    <property type="entry name" value="Cyt_B5-like_heme/steroid-bd"/>
</dbReference>
<feature type="signal peptide" evidence="2">
    <location>
        <begin position="1"/>
        <end position="25"/>
    </location>
</feature>
<dbReference type="GO" id="GO:0016020">
    <property type="term" value="C:membrane"/>
    <property type="evidence" value="ECO:0007669"/>
    <property type="project" value="TreeGrafter"/>
</dbReference>
<name>A0A9N9W887_9NEOP</name>
<evidence type="ECO:0000259" key="3">
    <source>
        <dbReference type="SMART" id="SM01117"/>
    </source>
</evidence>
<dbReference type="PANTHER" id="PTHR10281">
    <property type="entry name" value="MEMBRANE-ASSOCIATED PROGESTERONE RECEPTOR COMPONENT-RELATED"/>
    <property type="match status" value="1"/>
</dbReference>
<dbReference type="SUPFAM" id="SSF55856">
    <property type="entry name" value="Cytochrome b5-like heme/steroid binding domain"/>
    <property type="match status" value="1"/>
</dbReference>
<dbReference type="Gene3D" id="3.10.120.10">
    <property type="entry name" value="Cytochrome b5-like heme/steroid binding domain"/>
    <property type="match status" value="1"/>
</dbReference>
<dbReference type="EMBL" id="OU893342">
    <property type="protein sequence ID" value="CAG9783917.1"/>
    <property type="molecule type" value="Genomic_DNA"/>
</dbReference>
<dbReference type="AlphaFoldDB" id="A0A9N9W887"/>
<organism evidence="4 5">
    <name type="scientific">Diatraea saccharalis</name>
    <name type="common">sugarcane borer</name>
    <dbReference type="NCBI Taxonomy" id="40085"/>
    <lineage>
        <taxon>Eukaryota</taxon>
        <taxon>Metazoa</taxon>
        <taxon>Ecdysozoa</taxon>
        <taxon>Arthropoda</taxon>
        <taxon>Hexapoda</taxon>
        <taxon>Insecta</taxon>
        <taxon>Pterygota</taxon>
        <taxon>Neoptera</taxon>
        <taxon>Endopterygota</taxon>
        <taxon>Lepidoptera</taxon>
        <taxon>Glossata</taxon>
        <taxon>Ditrysia</taxon>
        <taxon>Pyraloidea</taxon>
        <taxon>Crambidae</taxon>
        <taxon>Crambinae</taxon>
        <taxon>Diatraea</taxon>
    </lineage>
</organism>
<evidence type="ECO:0000313" key="4">
    <source>
        <dbReference type="EMBL" id="CAG9783917.1"/>
    </source>
</evidence>
<proteinExistence type="inferred from homology"/>
<dbReference type="Pfam" id="PF00173">
    <property type="entry name" value="Cyt-b5"/>
    <property type="match status" value="1"/>
</dbReference>
<dbReference type="PANTHER" id="PTHR10281:SF4">
    <property type="entry name" value="NEUFERRICIN"/>
    <property type="match status" value="1"/>
</dbReference>
<accession>A0A9N9W887</accession>
<feature type="chain" id="PRO_5040434578" description="Cytochrome b5 heme-binding domain-containing protein" evidence="2">
    <location>
        <begin position="26"/>
        <end position="260"/>
    </location>
</feature>
<gene>
    <name evidence="4" type="ORF">DIATSA_LOCUS2048</name>
</gene>
<keyword evidence="5" id="KW-1185">Reference proteome</keyword>
<keyword evidence="2" id="KW-0732">Signal</keyword>
<dbReference type="SMART" id="SM01117">
    <property type="entry name" value="Cyt-b5"/>
    <property type="match status" value="1"/>
</dbReference>
<dbReference type="InterPro" id="IPR036400">
    <property type="entry name" value="Cyt_B5-like_heme/steroid_sf"/>
</dbReference>
<protein>
    <recommendedName>
        <fullName evidence="3">Cytochrome b5 heme-binding domain-containing protein</fullName>
    </recommendedName>
</protein>
<evidence type="ECO:0000256" key="1">
    <source>
        <dbReference type="ARBA" id="ARBA00038357"/>
    </source>
</evidence>
<evidence type="ECO:0000256" key="2">
    <source>
        <dbReference type="SAM" id="SignalP"/>
    </source>
</evidence>
<feature type="domain" description="Cytochrome b5 heme-binding" evidence="3">
    <location>
        <begin position="50"/>
        <end position="146"/>
    </location>
</feature>
<dbReference type="Proteomes" id="UP001153714">
    <property type="component" value="Chromosome 11"/>
</dbReference>
<dbReference type="InterPro" id="IPR050577">
    <property type="entry name" value="MAPR/NEUFC/NENF-like"/>
</dbReference>
<reference evidence="4" key="1">
    <citation type="submission" date="2021-12" db="EMBL/GenBank/DDBJ databases">
        <authorList>
            <person name="King R."/>
        </authorList>
    </citation>
    <scope>NUCLEOTIDE SEQUENCE</scope>
</reference>
<comment type="similarity">
    <text evidence="1">Belongs to the cytochrome b5 family. MAPR subfamily.</text>
</comment>
<dbReference type="GO" id="GO:0012505">
    <property type="term" value="C:endomembrane system"/>
    <property type="evidence" value="ECO:0007669"/>
    <property type="project" value="TreeGrafter"/>
</dbReference>
<sequence length="260" mass="30135">MGRLHKIIISFTIILLGIFYKDVEKKFETYFSNYLQSTKDLTNEKSKDIYTLEELAQYNGAIKSQLYLAIIGTIFDVSKGSKHYGEGSPYNYFVGKDASRAFITGNFKDNSVNKDHILDLTCDELITLLNWKTTLKEKYRHVGIVIGRYFDQNGKETDYMNQFYERVDHCKYQKQLAKEEERKYPPCNISWSEEEGTTVWCTRSSGGINRSWTGVPRQLYTPGEDKPRCVCVNMTNNNQVALFKEYDNCSSTSTLCHIRN</sequence>